<reference evidence="2 3" key="1">
    <citation type="journal article" date="2013" name="Nature">
        <title>Anaerobic oxidation of methane coupled to nitrate reduction in a novel archaeal lineage.</title>
        <authorList>
            <person name="Haroon M.F."/>
            <person name="Hu S."/>
            <person name="Shi Y."/>
            <person name="Imelfort M."/>
            <person name="Keller J."/>
            <person name="Hugenholtz P."/>
            <person name="Yuan Z."/>
            <person name="Tyson G.W."/>
        </authorList>
    </citation>
    <scope>NUCLEOTIDE SEQUENCE [LARGE SCALE GENOMIC DNA]</scope>
    <source>
        <strain evidence="2 3">ANME-2d</strain>
    </source>
</reference>
<dbReference type="GO" id="GO:0001522">
    <property type="term" value="P:pseudouridine synthesis"/>
    <property type="evidence" value="ECO:0007669"/>
    <property type="project" value="InterPro"/>
</dbReference>
<name>A0A062V9J4_9EURY</name>
<sequence>MGLALGAGAHMQELRRTKSGPFREDEMMVTLQDLKDTYVEWKAKE</sequence>
<dbReference type="GO" id="GO:0009982">
    <property type="term" value="F:pseudouridine synthase activity"/>
    <property type="evidence" value="ECO:0007669"/>
    <property type="project" value="InterPro"/>
</dbReference>
<evidence type="ECO:0000313" key="2">
    <source>
        <dbReference type="EMBL" id="KCZ72020.1"/>
    </source>
</evidence>
<dbReference type="Pfam" id="PF16198">
    <property type="entry name" value="TruB_C_2"/>
    <property type="match status" value="1"/>
</dbReference>
<evidence type="ECO:0000313" key="3">
    <source>
        <dbReference type="Proteomes" id="UP000027153"/>
    </source>
</evidence>
<evidence type="ECO:0000259" key="1">
    <source>
        <dbReference type="Pfam" id="PF16198"/>
    </source>
</evidence>
<gene>
    <name evidence="2" type="ORF">ANME2D_01420</name>
</gene>
<keyword evidence="3" id="KW-1185">Reference proteome</keyword>
<protein>
    <recommendedName>
        <fullName evidence="1">tRNA pseudouridylate synthase B C-terminal domain-containing protein</fullName>
    </recommendedName>
</protein>
<dbReference type="InterPro" id="IPR020103">
    <property type="entry name" value="PsdUridine_synth_cat_dom_sf"/>
</dbReference>
<dbReference type="GO" id="GO:0003723">
    <property type="term" value="F:RNA binding"/>
    <property type="evidence" value="ECO:0007669"/>
    <property type="project" value="InterPro"/>
</dbReference>
<accession>A0A062V9J4</accession>
<dbReference type="EMBL" id="JMIY01000003">
    <property type="protein sequence ID" value="KCZ72020.1"/>
    <property type="molecule type" value="Genomic_DNA"/>
</dbReference>
<dbReference type="PATRIC" id="fig|1392998.3.peg.1429"/>
<comment type="caution">
    <text evidence="2">The sequence shown here is derived from an EMBL/GenBank/DDBJ whole genome shotgun (WGS) entry which is preliminary data.</text>
</comment>
<dbReference type="SUPFAM" id="SSF55120">
    <property type="entry name" value="Pseudouridine synthase"/>
    <property type="match status" value="1"/>
</dbReference>
<dbReference type="Gene3D" id="3.30.2350.10">
    <property type="entry name" value="Pseudouridine synthase"/>
    <property type="match status" value="1"/>
</dbReference>
<dbReference type="InterPro" id="IPR032819">
    <property type="entry name" value="TruB_C"/>
</dbReference>
<feature type="domain" description="tRNA pseudouridylate synthase B C-terminal" evidence="1">
    <location>
        <begin position="1"/>
        <end position="43"/>
    </location>
</feature>
<dbReference type="AlphaFoldDB" id="A0A062V9J4"/>
<dbReference type="Proteomes" id="UP000027153">
    <property type="component" value="Unassembled WGS sequence"/>
</dbReference>
<proteinExistence type="predicted"/>
<organism evidence="2 3">
    <name type="scientific">Candidatus Methanoperedens nitratireducens</name>
    <dbReference type="NCBI Taxonomy" id="1392998"/>
    <lineage>
        <taxon>Archaea</taxon>
        <taxon>Methanobacteriati</taxon>
        <taxon>Methanobacteriota</taxon>
        <taxon>Stenosarchaea group</taxon>
        <taxon>Methanomicrobia</taxon>
        <taxon>Methanosarcinales</taxon>
        <taxon>ANME-2 cluster</taxon>
        <taxon>Candidatus Methanoperedentaceae</taxon>
        <taxon>Candidatus Methanoperedens</taxon>
    </lineage>
</organism>